<sequence length="303" mass="34605">MPSWQHPHATTLCLSELGREKPSEIILNHSPCSEFNETPPCCYALLDSCPSILMVGHIHPSFETVKFLRTFVSIGWMKPRPMLLIPYNNTLRASIKPIGSNSNQKIITWTPQSTFQTPKTTKDLTVIKPDTTKLTIGFTKLMLTNQGFNIKTNEHNLSPLECPIAKYLLKRLHLLPSNKAIMTKVSFVFLPDKNHLLFEINLIWPIQPTTLNILMYLLNKTTSNLILKRDHYIDKYLSSLNKTIHLTCDPKYLNLWSEQPTTQPIKLLNPPKSNIQNSNSKTKTKLTTKTLQQKSKPINPPIQ</sequence>
<keyword evidence="3" id="KW-1185">Reference proteome</keyword>
<evidence type="ECO:0000313" key="2">
    <source>
        <dbReference type="EMBL" id="PIM95086.1"/>
    </source>
</evidence>
<evidence type="ECO:0000256" key="1">
    <source>
        <dbReference type="SAM" id="MobiDB-lite"/>
    </source>
</evidence>
<name>A0ABX4MFC2_9HYPH</name>
<protein>
    <submittedName>
        <fullName evidence="2">Riboflavin biosynthesis protein RibD</fullName>
    </submittedName>
</protein>
<proteinExistence type="predicted"/>
<evidence type="ECO:0000313" key="3">
    <source>
        <dbReference type="Proteomes" id="UP000229707"/>
    </source>
</evidence>
<organism evidence="2 3">
    <name type="scientific">Candidatus Hodgkinia cicadicola</name>
    <dbReference type="NCBI Taxonomy" id="573658"/>
    <lineage>
        <taxon>Bacteria</taxon>
        <taxon>Pseudomonadati</taxon>
        <taxon>Pseudomonadota</taxon>
        <taxon>Alphaproteobacteria</taxon>
        <taxon>Hyphomicrobiales</taxon>
        <taxon>Candidatus Hodgkinia</taxon>
    </lineage>
</organism>
<feature type="compositionally biased region" description="Low complexity" evidence="1">
    <location>
        <begin position="285"/>
        <end position="296"/>
    </location>
</feature>
<comment type="caution">
    <text evidence="2">The sequence shown here is derived from an EMBL/GenBank/DDBJ whole genome shotgun (WGS) entry which is preliminary data.</text>
</comment>
<dbReference type="EMBL" id="NXGL01000008">
    <property type="protein sequence ID" value="PIM95086.1"/>
    <property type="molecule type" value="Genomic_DNA"/>
</dbReference>
<feature type="region of interest" description="Disordered" evidence="1">
    <location>
        <begin position="266"/>
        <end position="303"/>
    </location>
</feature>
<accession>A0ABX4MFC2</accession>
<gene>
    <name evidence="2" type="primary">ribD</name>
    <name evidence="2" type="ORF">MAGCAS_90</name>
</gene>
<dbReference type="Proteomes" id="UP000229707">
    <property type="component" value="Unassembled WGS sequence"/>
</dbReference>
<reference evidence="2" key="1">
    <citation type="submission" date="2017-09" db="EMBL/GenBank/DDBJ databases">
        <authorList>
            <person name="Campbell M.A."/>
            <person name="Lukasik P."/>
            <person name="Simon C."/>
            <person name="McCutcheon J.P."/>
        </authorList>
    </citation>
    <scope>NUCLEOTIDE SEQUENCE [LARGE SCALE GENOMIC DNA]</scope>
    <source>
        <strain evidence="2">MAGCAS</strain>
    </source>
</reference>